<organism evidence="2 3">
    <name type="scientific">Phytophthora citrophthora</name>
    <dbReference type="NCBI Taxonomy" id="4793"/>
    <lineage>
        <taxon>Eukaryota</taxon>
        <taxon>Sar</taxon>
        <taxon>Stramenopiles</taxon>
        <taxon>Oomycota</taxon>
        <taxon>Peronosporomycetes</taxon>
        <taxon>Peronosporales</taxon>
        <taxon>Peronosporaceae</taxon>
        <taxon>Phytophthora</taxon>
    </lineage>
</organism>
<gene>
    <name evidence="2" type="ORF">P3T76_014913</name>
</gene>
<dbReference type="AlphaFoldDB" id="A0AAD9G0M9"/>
<evidence type="ECO:0000313" key="3">
    <source>
        <dbReference type="Proteomes" id="UP001259832"/>
    </source>
</evidence>
<sequence>MSTYTGRRTGLEPSCTSKRRRQEYGLRTGRDHQGCRTLTNSSRLHQDAGHVSSGNSGVPVLGKSGNCNTSTCWMKYGDKSQNAKVYSTWIDGLYQGIEHAVGFRSRVGTKMATPCTTRTKSRHCSCREEVQGSRRV</sequence>
<comment type="caution">
    <text evidence="2">The sequence shown here is derived from an EMBL/GenBank/DDBJ whole genome shotgun (WGS) entry which is preliminary data.</text>
</comment>
<feature type="compositionally biased region" description="Basic and acidic residues" evidence="1">
    <location>
        <begin position="22"/>
        <end position="34"/>
    </location>
</feature>
<keyword evidence="3" id="KW-1185">Reference proteome</keyword>
<reference evidence="2" key="1">
    <citation type="submission" date="2023-08" db="EMBL/GenBank/DDBJ databases">
        <title>Reference Genome Resource for the Citrus Pathogen Phytophthora citrophthora.</title>
        <authorList>
            <person name="Moller H."/>
            <person name="Coetzee B."/>
            <person name="Rose L.J."/>
            <person name="Van Niekerk J.M."/>
        </authorList>
    </citation>
    <scope>NUCLEOTIDE SEQUENCE</scope>
    <source>
        <strain evidence="2">STE-U-9442</strain>
    </source>
</reference>
<dbReference type="EMBL" id="JASMQC010000047">
    <property type="protein sequence ID" value="KAK1929515.1"/>
    <property type="molecule type" value="Genomic_DNA"/>
</dbReference>
<name>A0AAD9G0M9_9STRA</name>
<accession>A0AAD9G0M9</accession>
<protein>
    <submittedName>
        <fullName evidence="2">Uncharacterized protein</fullName>
    </submittedName>
</protein>
<proteinExistence type="predicted"/>
<dbReference type="Proteomes" id="UP001259832">
    <property type="component" value="Unassembled WGS sequence"/>
</dbReference>
<feature type="region of interest" description="Disordered" evidence="1">
    <location>
        <begin position="1"/>
        <end position="60"/>
    </location>
</feature>
<evidence type="ECO:0000256" key="1">
    <source>
        <dbReference type="SAM" id="MobiDB-lite"/>
    </source>
</evidence>
<evidence type="ECO:0000313" key="2">
    <source>
        <dbReference type="EMBL" id="KAK1929515.1"/>
    </source>
</evidence>